<sequence>MGDSMKKRAIHAVHAMFEKVGATRDSCIDGIDAIMKKFGKYEEIVFQTFKKLMSEKFPKPKGK</sequence>
<proteinExistence type="predicted"/>
<comment type="caution">
    <text evidence="1">The sequence shown here is derived from an EMBL/GenBank/DDBJ whole genome shotgun (WGS) entry which is preliminary data.</text>
</comment>
<dbReference type="EMBL" id="PFAZ01000001">
    <property type="protein sequence ID" value="PIR89406.1"/>
    <property type="molecule type" value="Genomic_DNA"/>
</dbReference>
<evidence type="ECO:0000313" key="1">
    <source>
        <dbReference type="EMBL" id="PIR89406.1"/>
    </source>
</evidence>
<reference evidence="2" key="1">
    <citation type="submission" date="2017-09" db="EMBL/GenBank/DDBJ databases">
        <title>Depth-based differentiation of microbial function through sediment-hosted aquifers and enrichment of novel symbionts in the deep terrestrial subsurface.</title>
        <authorList>
            <person name="Probst A.J."/>
            <person name="Ladd B."/>
            <person name="Jarett J.K."/>
            <person name="Geller-Mcgrath D.E."/>
            <person name="Sieber C.M.K."/>
            <person name="Emerson J.B."/>
            <person name="Anantharaman K."/>
            <person name="Thomas B.C."/>
            <person name="Malmstrom R."/>
            <person name="Stieglmeier M."/>
            <person name="Klingl A."/>
            <person name="Woyke T."/>
            <person name="Ryan C.M."/>
            <person name="Banfield J.F."/>
        </authorList>
    </citation>
    <scope>NUCLEOTIDE SEQUENCE [LARGE SCALE GENOMIC DNA]</scope>
</reference>
<name>A0A2H0UUT2_9BACT</name>
<accession>A0A2H0UUT2</accession>
<dbReference type="AlphaFoldDB" id="A0A2H0UUT2"/>
<protein>
    <submittedName>
        <fullName evidence="1">Uncharacterized protein</fullName>
    </submittedName>
</protein>
<organism evidence="1 2">
    <name type="scientific">Candidatus Harrisonbacteria bacterium CG10_big_fil_rev_8_21_14_0_10_40_38</name>
    <dbReference type="NCBI Taxonomy" id="1974583"/>
    <lineage>
        <taxon>Bacteria</taxon>
        <taxon>Candidatus Harrisoniibacteriota</taxon>
    </lineage>
</organism>
<dbReference type="Proteomes" id="UP000231157">
    <property type="component" value="Unassembled WGS sequence"/>
</dbReference>
<evidence type="ECO:0000313" key="2">
    <source>
        <dbReference type="Proteomes" id="UP000231157"/>
    </source>
</evidence>
<gene>
    <name evidence="1" type="ORF">COU07_00710</name>
</gene>